<name>A0A1I5VER5_9PSED</name>
<sequence>MTNKHQGALELGLIGNCRVAALVNTLGRLVWWCYPNFDGDPAFSRLLAGDQEKGFCDCLLDGLSSSRSTYLRNTAIISTTLEDAAGNAVRITDFAPRFLQYGRHFRPAQLCRLIEPLQGLPRITLRMRPTHGYGKPCQAAAGSSHIRYLGGADPIRLTTDAPLSYILGETPFALTRPISLVMGVDEPLDDAPQEVVKSFLKRTNACWHEWVRALAIPFEWQQVVIRAAITLKLCSFEETGAIIAAVTTSIPEAPGSQRNWDYRYCWLRDAYFVILALNRLGATKTMERYVDFITTVAAGGAELKPLYGIVPDLDLTERVEPDLAGFLGHGPVRVGNQAAEQIQHDVFGSVVLAVAQSFVDERLPNPGDEAMLRLLESLASRAACFAFEPDAGIWEYRGRQRVHTHSALLCWVACDRVGRIAARLGLAPAAATWRAEAQRLRQRILRDAWSERRQAFTGSFGHDDLDASVLLMHELGIIDAQDPRFIATVDCVGRELNVNGHLLRYATADDFGLPETAFLVVKFWYLDALAAIGRRDEARARYAELVAARNTYGLLAEDLHPHTGEMWGNIPQTYSMAGLVNTAMRLSISWEEGLCRGSW</sequence>
<organism evidence="3 4">
    <name type="scientific">Pseudomonas borbori</name>
    <dbReference type="NCBI Taxonomy" id="289003"/>
    <lineage>
        <taxon>Bacteria</taxon>
        <taxon>Pseudomonadati</taxon>
        <taxon>Pseudomonadota</taxon>
        <taxon>Gammaproteobacteria</taxon>
        <taxon>Pseudomonadales</taxon>
        <taxon>Pseudomonadaceae</taxon>
        <taxon>Pseudomonas</taxon>
    </lineage>
</organism>
<proteinExistence type="predicted"/>
<dbReference type="RefSeq" id="WP_090504198.1">
    <property type="nucleotide sequence ID" value="NZ_FOWX01000030.1"/>
</dbReference>
<feature type="domain" description="GH15-like" evidence="1">
    <location>
        <begin position="222"/>
        <end position="583"/>
    </location>
</feature>
<evidence type="ECO:0000259" key="1">
    <source>
        <dbReference type="Pfam" id="PF00723"/>
    </source>
</evidence>
<dbReference type="InterPro" id="IPR045582">
    <property type="entry name" value="Trehalase-like_N"/>
</dbReference>
<dbReference type="PANTHER" id="PTHR31616:SF0">
    <property type="entry name" value="GLUCAN 1,4-ALPHA-GLUCOSIDASE"/>
    <property type="match status" value="1"/>
</dbReference>
<dbReference type="Pfam" id="PF19291">
    <property type="entry name" value="TREH_N"/>
    <property type="match status" value="1"/>
</dbReference>
<evidence type="ECO:0000313" key="4">
    <source>
        <dbReference type="Proteomes" id="UP000198784"/>
    </source>
</evidence>
<evidence type="ECO:0000313" key="3">
    <source>
        <dbReference type="EMBL" id="SFQ05872.1"/>
    </source>
</evidence>
<dbReference type="Pfam" id="PF00723">
    <property type="entry name" value="Glyco_hydro_15"/>
    <property type="match status" value="1"/>
</dbReference>
<dbReference type="InterPro" id="IPR012341">
    <property type="entry name" value="6hp_glycosidase-like_sf"/>
</dbReference>
<dbReference type="InterPro" id="IPR011613">
    <property type="entry name" value="GH15-like"/>
</dbReference>
<reference evidence="4" key="1">
    <citation type="submission" date="2016-10" db="EMBL/GenBank/DDBJ databases">
        <authorList>
            <person name="Varghese N."/>
            <person name="Submissions S."/>
        </authorList>
    </citation>
    <scope>NUCLEOTIDE SEQUENCE [LARGE SCALE GENOMIC DNA]</scope>
    <source>
        <strain evidence="4">DSM 17834</strain>
    </source>
</reference>
<dbReference type="SUPFAM" id="SSF48208">
    <property type="entry name" value="Six-hairpin glycosidases"/>
    <property type="match status" value="1"/>
</dbReference>
<feature type="domain" description="Trehalase-like N-terminal" evidence="2">
    <location>
        <begin position="11"/>
        <end position="158"/>
    </location>
</feature>
<dbReference type="OrthoDB" id="3902805at2"/>
<keyword evidence="4" id="KW-1185">Reference proteome</keyword>
<dbReference type="STRING" id="289003.SAMN05216190_13048"/>
<dbReference type="EMBL" id="FOWX01000030">
    <property type="protein sequence ID" value="SFQ05872.1"/>
    <property type="molecule type" value="Genomic_DNA"/>
</dbReference>
<dbReference type="Proteomes" id="UP000198784">
    <property type="component" value="Unassembled WGS sequence"/>
</dbReference>
<dbReference type="PANTHER" id="PTHR31616">
    <property type="entry name" value="TREHALASE"/>
    <property type="match status" value="1"/>
</dbReference>
<dbReference type="GO" id="GO:0005975">
    <property type="term" value="P:carbohydrate metabolic process"/>
    <property type="evidence" value="ECO:0007669"/>
    <property type="project" value="InterPro"/>
</dbReference>
<protein>
    <submittedName>
        <fullName evidence="3">Glucoamylase (Glucan-1,4-alpha-glucosidase), GH15 family</fullName>
    </submittedName>
</protein>
<dbReference type="InterPro" id="IPR008928">
    <property type="entry name" value="6-hairpin_glycosidase_sf"/>
</dbReference>
<dbReference type="Gene3D" id="1.50.10.10">
    <property type="match status" value="1"/>
</dbReference>
<dbReference type="GO" id="GO:0004553">
    <property type="term" value="F:hydrolase activity, hydrolyzing O-glycosyl compounds"/>
    <property type="evidence" value="ECO:0007669"/>
    <property type="project" value="TreeGrafter"/>
</dbReference>
<dbReference type="AlphaFoldDB" id="A0A1I5VER5"/>
<accession>A0A1I5VER5</accession>
<evidence type="ECO:0000259" key="2">
    <source>
        <dbReference type="Pfam" id="PF19291"/>
    </source>
</evidence>
<gene>
    <name evidence="3" type="ORF">SAMN05216190_13048</name>
</gene>